<keyword evidence="3 7" id="KW-0889">Transcription antitermination</keyword>
<keyword evidence="6 7" id="KW-0804">Transcription</keyword>
<dbReference type="GO" id="GO:0003723">
    <property type="term" value="F:RNA binding"/>
    <property type="evidence" value="ECO:0007669"/>
    <property type="project" value="UniProtKB-UniRule"/>
</dbReference>
<dbReference type="InterPro" id="IPR013735">
    <property type="entry name" value="TF_NusA_N"/>
</dbReference>
<dbReference type="InterPro" id="IPR030842">
    <property type="entry name" value="TF_NusA_bacterial"/>
</dbReference>
<dbReference type="PANTHER" id="PTHR22648">
    <property type="entry name" value="TRANSCRIPTION TERMINATION FACTOR NUSA"/>
    <property type="match status" value="1"/>
</dbReference>
<dbReference type="CDD" id="cd02134">
    <property type="entry name" value="KH-II_NusA_rpt1"/>
    <property type="match status" value="1"/>
</dbReference>
<reference evidence="9 10" key="1">
    <citation type="journal article" date="2015" name="Genome Announc.">
        <title>Genome Sequence of a Sulfate-Reducing Thermophilic Bacterium, Thermodesulfobacterium commune DSM 2178T (Phylum Thermodesulfobacteria).</title>
        <authorList>
            <person name="Bhatnagar S."/>
            <person name="Badger J.H."/>
            <person name="Madupu R."/>
            <person name="Khouri H.M."/>
            <person name="O'Connor E.M."/>
            <person name="Robb F.T."/>
            <person name="Ward N.L."/>
            <person name="Eisen J.A."/>
        </authorList>
    </citation>
    <scope>NUCLEOTIDE SEQUENCE [LARGE SCALE GENOMIC DNA]</scope>
    <source>
        <strain evidence="9 10">DSM 2178</strain>
    </source>
</reference>
<evidence type="ECO:0000256" key="6">
    <source>
        <dbReference type="ARBA" id="ARBA00023163"/>
    </source>
</evidence>
<comment type="subcellular location">
    <subcellularLocation>
        <location evidence="7">Cytoplasm</location>
    </subcellularLocation>
</comment>
<dbReference type="SMART" id="SM00316">
    <property type="entry name" value="S1"/>
    <property type="match status" value="1"/>
</dbReference>
<dbReference type="InterPro" id="IPR010213">
    <property type="entry name" value="TF_NusA"/>
</dbReference>
<dbReference type="eggNOG" id="COG0195">
    <property type="taxonomic scope" value="Bacteria"/>
</dbReference>
<dbReference type="Gene3D" id="3.30.1480.10">
    <property type="entry name" value="NusA, N-terminal domain"/>
    <property type="match status" value="1"/>
</dbReference>
<dbReference type="SUPFAM" id="SSF50249">
    <property type="entry name" value="Nucleic acid-binding proteins"/>
    <property type="match status" value="1"/>
</dbReference>
<dbReference type="RefSeq" id="WP_038059992.1">
    <property type="nucleotide sequence ID" value="NZ_CP008796.1"/>
</dbReference>
<dbReference type="InterPro" id="IPR025249">
    <property type="entry name" value="TF_NusA_KH_1st"/>
</dbReference>
<evidence type="ECO:0000256" key="1">
    <source>
        <dbReference type="ARBA" id="ARBA00022472"/>
    </source>
</evidence>
<dbReference type="PANTHER" id="PTHR22648:SF0">
    <property type="entry name" value="TRANSCRIPTION TERMINATION_ANTITERMINATION PROTEIN NUSA"/>
    <property type="match status" value="1"/>
</dbReference>
<keyword evidence="9" id="KW-0251">Elongation factor</keyword>
<keyword evidence="2 7" id="KW-0963">Cytoplasm</keyword>
<comment type="subunit">
    <text evidence="7">Monomer. Binds directly to the core enzyme of the DNA-dependent RNA polymerase and to nascent RNA.</text>
</comment>
<dbReference type="Proteomes" id="UP000028481">
    <property type="component" value="Chromosome"/>
</dbReference>
<dbReference type="STRING" id="289377.HL41_02050"/>
<dbReference type="PROSITE" id="PS50084">
    <property type="entry name" value="KH_TYPE_1"/>
    <property type="match status" value="1"/>
</dbReference>
<dbReference type="EMBL" id="CP008796">
    <property type="protein sequence ID" value="AIH03688.1"/>
    <property type="molecule type" value="Genomic_DNA"/>
</dbReference>
<dbReference type="InterPro" id="IPR015946">
    <property type="entry name" value="KH_dom-like_a/b"/>
</dbReference>
<dbReference type="InterPro" id="IPR036555">
    <property type="entry name" value="NusA_N_sf"/>
</dbReference>
<dbReference type="OrthoDB" id="9807233at2"/>
<dbReference type="GO" id="GO:0003746">
    <property type="term" value="F:translation elongation factor activity"/>
    <property type="evidence" value="ECO:0007669"/>
    <property type="project" value="UniProtKB-KW"/>
</dbReference>
<dbReference type="KEGG" id="tcm:HL41_02050"/>
<dbReference type="Pfam" id="PF08529">
    <property type="entry name" value="NusA_N"/>
    <property type="match status" value="1"/>
</dbReference>
<name>A0A075WTH3_9BACT</name>
<dbReference type="InterPro" id="IPR010995">
    <property type="entry name" value="DNA_repair_Rad51/TF_NusA_a-hlx"/>
</dbReference>
<gene>
    <name evidence="7" type="primary">nusA</name>
    <name evidence="9" type="ORF">HL41_02050</name>
</gene>
<dbReference type="CDD" id="cd22529">
    <property type="entry name" value="KH-II_NusA_rpt2"/>
    <property type="match status" value="1"/>
</dbReference>
<sequence length="421" mass="47052">MQQGELKKVIEALSKEKGLSKEILIEALLEGVKTAAKKKFGSKVKIEVKYNEENGTIEIYRLKEVVSQVSNPETEVSLEELQKMGLDAKIGDLIGEKIELQELGRIAAQIVKQLFSQKVRLAEKQVVYEEFKHKLGDIVSGYVHRFDKRGVILSVGRAEALLPEEEQVPGEKYIRGTRLKALLIEVYRQQEPQLVVSRSHPAFVKKLFEKEVPEIQEGIVKIVAVAREPGSRTKIAVTSTNPHVDPVGACIGVRGSRISVILEEINLASKGDKREYREKIDVVLWDPDPAKFVYNALAPAECSKVIVDEKNKLLEVVVPDDQLSLAIGKKGENVKLASKLVGWKIDILSETQFLRRQEPEFLKLLKVTGLSDETAGHLYEAGIKDLKTLLETPAEKIAEITKLSLDQVTQILEKAKKEQIG</sequence>
<dbReference type="Gene3D" id="3.30.300.20">
    <property type="match status" value="2"/>
</dbReference>
<proteinExistence type="inferred from homology"/>
<evidence type="ECO:0000256" key="7">
    <source>
        <dbReference type="HAMAP-Rule" id="MF_00945"/>
    </source>
</evidence>
<dbReference type="SUPFAM" id="SSF47794">
    <property type="entry name" value="Rad51 N-terminal domain-like"/>
    <property type="match status" value="1"/>
</dbReference>
<dbReference type="Pfam" id="PF26594">
    <property type="entry name" value="KH_NusA_2nd"/>
    <property type="match status" value="1"/>
</dbReference>
<dbReference type="NCBIfam" id="TIGR01953">
    <property type="entry name" value="NusA"/>
    <property type="match status" value="1"/>
</dbReference>
<accession>A0A075WTH3</accession>
<evidence type="ECO:0000256" key="2">
    <source>
        <dbReference type="ARBA" id="ARBA00022490"/>
    </source>
</evidence>
<dbReference type="HAMAP" id="MF_00945_B">
    <property type="entry name" value="NusA_B"/>
    <property type="match status" value="1"/>
</dbReference>
<protein>
    <recommendedName>
        <fullName evidence="7">Transcription termination/antitermination protein NusA</fullName>
    </recommendedName>
</protein>
<dbReference type="PROSITE" id="PS50126">
    <property type="entry name" value="S1"/>
    <property type="match status" value="1"/>
</dbReference>
<evidence type="ECO:0000256" key="3">
    <source>
        <dbReference type="ARBA" id="ARBA00022814"/>
    </source>
</evidence>
<dbReference type="FunFam" id="3.30.300.20:FF:000005">
    <property type="entry name" value="Transcription termination/antitermination protein NusA"/>
    <property type="match status" value="1"/>
</dbReference>
<dbReference type="Gene3D" id="2.40.50.140">
    <property type="entry name" value="Nucleic acid-binding proteins"/>
    <property type="match status" value="1"/>
</dbReference>
<evidence type="ECO:0000313" key="10">
    <source>
        <dbReference type="Proteomes" id="UP000028481"/>
    </source>
</evidence>
<dbReference type="SUPFAM" id="SSF54814">
    <property type="entry name" value="Prokaryotic type KH domain (KH-domain type II)"/>
    <property type="match status" value="2"/>
</dbReference>
<keyword evidence="4 7" id="KW-0694">RNA-binding</keyword>
<dbReference type="FunFam" id="3.30.300.20:FF:000002">
    <property type="entry name" value="Transcription termination/antitermination protein NusA"/>
    <property type="match status" value="1"/>
</dbReference>
<dbReference type="Gene3D" id="1.10.150.20">
    <property type="entry name" value="5' to 3' exonuclease, C-terminal subdomain"/>
    <property type="match status" value="1"/>
</dbReference>
<dbReference type="CDD" id="cd04455">
    <property type="entry name" value="S1_NusA"/>
    <property type="match status" value="1"/>
</dbReference>
<dbReference type="InterPro" id="IPR058582">
    <property type="entry name" value="KH_NusA_2nd"/>
</dbReference>
<dbReference type="InterPro" id="IPR003029">
    <property type="entry name" value="S1_domain"/>
</dbReference>
<dbReference type="SUPFAM" id="SSF69705">
    <property type="entry name" value="Transcription factor NusA, N-terminal domain"/>
    <property type="match status" value="1"/>
</dbReference>
<dbReference type="PaxDb" id="289377-HL41_02050"/>
<dbReference type="GO" id="GO:0006353">
    <property type="term" value="P:DNA-templated transcription termination"/>
    <property type="evidence" value="ECO:0007669"/>
    <property type="project" value="UniProtKB-UniRule"/>
</dbReference>
<dbReference type="AlphaFoldDB" id="A0A075WTH3"/>
<dbReference type="GO" id="GO:0031564">
    <property type="term" value="P:transcription antitermination"/>
    <property type="evidence" value="ECO:0007669"/>
    <property type="project" value="UniProtKB-UniRule"/>
</dbReference>
<evidence type="ECO:0000313" key="9">
    <source>
        <dbReference type="EMBL" id="AIH03688.1"/>
    </source>
</evidence>
<dbReference type="GO" id="GO:0005829">
    <property type="term" value="C:cytosol"/>
    <property type="evidence" value="ECO:0007669"/>
    <property type="project" value="TreeGrafter"/>
</dbReference>
<dbReference type="SMART" id="SM00322">
    <property type="entry name" value="KH"/>
    <property type="match status" value="1"/>
</dbReference>
<keyword evidence="10" id="KW-1185">Reference proteome</keyword>
<dbReference type="GO" id="GO:0000166">
    <property type="term" value="F:nucleotide binding"/>
    <property type="evidence" value="ECO:0007669"/>
    <property type="project" value="InterPro"/>
</dbReference>
<dbReference type="InterPro" id="IPR012340">
    <property type="entry name" value="NA-bd_OB-fold"/>
</dbReference>
<dbReference type="InterPro" id="IPR004087">
    <property type="entry name" value="KH_dom"/>
</dbReference>
<dbReference type="InterPro" id="IPR009019">
    <property type="entry name" value="KH_sf_prok-type"/>
</dbReference>
<evidence type="ECO:0000256" key="4">
    <source>
        <dbReference type="ARBA" id="ARBA00022884"/>
    </source>
</evidence>
<evidence type="ECO:0000256" key="5">
    <source>
        <dbReference type="ARBA" id="ARBA00023015"/>
    </source>
</evidence>
<keyword evidence="5 7" id="KW-0805">Transcription regulation</keyword>
<feature type="domain" description="S1 motif" evidence="8">
    <location>
        <begin position="136"/>
        <end position="199"/>
    </location>
</feature>
<keyword evidence="9" id="KW-0648">Protein biosynthesis</keyword>
<evidence type="ECO:0000259" key="8">
    <source>
        <dbReference type="PROSITE" id="PS50126"/>
    </source>
</evidence>
<dbReference type="GO" id="GO:0003700">
    <property type="term" value="F:DNA-binding transcription factor activity"/>
    <property type="evidence" value="ECO:0007669"/>
    <property type="project" value="InterPro"/>
</dbReference>
<organism evidence="9 10">
    <name type="scientific">Thermodesulfobacterium commune DSM 2178</name>
    <dbReference type="NCBI Taxonomy" id="289377"/>
    <lineage>
        <taxon>Bacteria</taxon>
        <taxon>Pseudomonadati</taxon>
        <taxon>Thermodesulfobacteriota</taxon>
        <taxon>Thermodesulfobacteria</taxon>
        <taxon>Thermodesulfobacteriales</taxon>
        <taxon>Thermodesulfobacteriaceae</taxon>
        <taxon>Thermodesulfobacterium</taxon>
    </lineage>
</organism>
<comment type="similarity">
    <text evidence="7">Belongs to the NusA family.</text>
</comment>
<dbReference type="Pfam" id="PF13184">
    <property type="entry name" value="KH_NusA_1st"/>
    <property type="match status" value="1"/>
</dbReference>
<comment type="function">
    <text evidence="7">Participates in both transcription termination and antitermination.</text>
</comment>
<keyword evidence="1 7" id="KW-0806">Transcription termination</keyword>
<dbReference type="HOGENOM" id="CLU_029242_2_6_0"/>